<sequence>MSINIGQVIANEIQMCANTMNNKAPLGHPSLITHLCKIDGVNTSAPPLERPRKSIDEAYYRQYCGGEEAAQPIPPQRPRRERRPAQSQASVETYEAQPFQMRDMYMSLIDWLEEQTQGSRAGVAKASAMEEHEDDDDDAFEDAEDNEEKEDTDDNTG</sequence>
<name>A0A0L9UYW5_PHAAN</name>
<evidence type="ECO:0000313" key="3">
    <source>
        <dbReference type="EMBL" id="KOM47943.1"/>
    </source>
</evidence>
<dbReference type="EMBL" id="CM003377">
    <property type="protein sequence ID" value="KOM47943.1"/>
    <property type="molecule type" value="Genomic_DNA"/>
</dbReference>
<reference evidence="4" key="1">
    <citation type="journal article" date="2015" name="Proc. Natl. Acad. Sci. U.S.A.">
        <title>Genome sequencing of adzuki bean (Vigna angularis) provides insight into high starch and low fat accumulation and domestication.</title>
        <authorList>
            <person name="Yang K."/>
            <person name="Tian Z."/>
            <person name="Chen C."/>
            <person name="Luo L."/>
            <person name="Zhao B."/>
            <person name="Wang Z."/>
            <person name="Yu L."/>
            <person name="Li Y."/>
            <person name="Sun Y."/>
            <person name="Li W."/>
            <person name="Chen Y."/>
            <person name="Li Y."/>
            <person name="Zhang Y."/>
            <person name="Ai D."/>
            <person name="Zhao J."/>
            <person name="Shang C."/>
            <person name="Ma Y."/>
            <person name="Wu B."/>
            <person name="Wang M."/>
            <person name="Gao L."/>
            <person name="Sun D."/>
            <person name="Zhang P."/>
            <person name="Guo F."/>
            <person name="Wang W."/>
            <person name="Li Y."/>
            <person name="Wang J."/>
            <person name="Varshney R.K."/>
            <person name="Wang J."/>
            <person name="Ling H.Q."/>
            <person name="Wan P."/>
        </authorList>
    </citation>
    <scope>NUCLEOTIDE SEQUENCE</scope>
    <source>
        <strain evidence="4">cv. Jingnong 6</strain>
    </source>
</reference>
<evidence type="ECO:0000259" key="2">
    <source>
        <dbReference type="Pfam" id="PF20167"/>
    </source>
</evidence>
<dbReference type="Pfam" id="PF20167">
    <property type="entry name" value="Transposase_32"/>
    <property type="match status" value="1"/>
</dbReference>
<feature type="compositionally biased region" description="Acidic residues" evidence="1">
    <location>
        <begin position="131"/>
        <end position="157"/>
    </location>
</feature>
<proteinExistence type="predicted"/>
<organism evidence="3 4">
    <name type="scientific">Phaseolus angularis</name>
    <name type="common">Azuki bean</name>
    <name type="synonym">Vigna angularis</name>
    <dbReference type="NCBI Taxonomy" id="3914"/>
    <lineage>
        <taxon>Eukaryota</taxon>
        <taxon>Viridiplantae</taxon>
        <taxon>Streptophyta</taxon>
        <taxon>Embryophyta</taxon>
        <taxon>Tracheophyta</taxon>
        <taxon>Spermatophyta</taxon>
        <taxon>Magnoliopsida</taxon>
        <taxon>eudicotyledons</taxon>
        <taxon>Gunneridae</taxon>
        <taxon>Pentapetalae</taxon>
        <taxon>rosids</taxon>
        <taxon>fabids</taxon>
        <taxon>Fabales</taxon>
        <taxon>Fabaceae</taxon>
        <taxon>Papilionoideae</taxon>
        <taxon>50 kb inversion clade</taxon>
        <taxon>NPAAA clade</taxon>
        <taxon>indigoferoid/millettioid clade</taxon>
        <taxon>Phaseoleae</taxon>
        <taxon>Vigna</taxon>
    </lineage>
</organism>
<protein>
    <recommendedName>
        <fullName evidence="2">Putative plant transposon protein domain-containing protein</fullName>
    </recommendedName>
</protein>
<accession>A0A0L9UYW5</accession>
<feature type="domain" description="Putative plant transposon protein" evidence="2">
    <location>
        <begin position="2"/>
        <end position="42"/>
    </location>
</feature>
<dbReference type="Proteomes" id="UP000053144">
    <property type="component" value="Chromosome 7"/>
</dbReference>
<evidence type="ECO:0000313" key="4">
    <source>
        <dbReference type="Proteomes" id="UP000053144"/>
    </source>
</evidence>
<dbReference type="AlphaFoldDB" id="A0A0L9UYW5"/>
<feature type="region of interest" description="Disordered" evidence="1">
    <location>
        <begin position="116"/>
        <end position="157"/>
    </location>
</feature>
<evidence type="ECO:0000256" key="1">
    <source>
        <dbReference type="SAM" id="MobiDB-lite"/>
    </source>
</evidence>
<feature type="region of interest" description="Disordered" evidence="1">
    <location>
        <begin position="66"/>
        <end position="99"/>
    </location>
</feature>
<dbReference type="Gramene" id="KOM47943">
    <property type="protein sequence ID" value="KOM47943"/>
    <property type="gene ID" value="LR48_Vigan07g164700"/>
</dbReference>
<gene>
    <name evidence="3" type="ORF">LR48_Vigan07g164700</name>
</gene>
<dbReference type="InterPro" id="IPR046796">
    <property type="entry name" value="Transposase_32_dom"/>
</dbReference>